<dbReference type="Proteomes" id="UP000190683">
    <property type="component" value="Unassembled WGS sequence"/>
</dbReference>
<dbReference type="Pfam" id="PF13563">
    <property type="entry name" value="2_5_RNA_ligase2"/>
    <property type="match status" value="1"/>
</dbReference>
<keyword evidence="2" id="KW-1185">Reference proteome</keyword>
<organism evidence="1 2">
    <name type="scientific">Moraxella porci DSM 25326</name>
    <dbReference type="NCBI Taxonomy" id="573983"/>
    <lineage>
        <taxon>Bacteria</taxon>
        <taxon>Pseudomonadati</taxon>
        <taxon>Pseudomonadota</taxon>
        <taxon>Gammaproteobacteria</taxon>
        <taxon>Moraxellales</taxon>
        <taxon>Moraxellaceae</taxon>
        <taxon>Moraxella</taxon>
    </lineage>
</organism>
<sequence length="203" mass="23512">MTAPITVLPFTTADYPEWHKGRQRYGVWYIPIDDAVVAEYCCQLRGELHELLADDYRRQWHITLFVNGFYVDDCQYDDDFDNDILSKQINALEQLSLSNFHLTTQALGSFINCVYLGIAPHLELVRIRQHLSSQHQEIAPLAYTPHITLGLYRQAFDYDGVINRLMSVTTRSLCLPVNRLIFATFDANDLQGKLYNQHEITLK</sequence>
<dbReference type="AlphaFoldDB" id="A0A1T0CRD7"/>
<dbReference type="RefSeq" id="WP_078317774.1">
    <property type="nucleotide sequence ID" value="NZ_MUYV01000006.1"/>
</dbReference>
<name>A0A1T0CRD7_9GAMM</name>
<evidence type="ECO:0000313" key="2">
    <source>
        <dbReference type="Proteomes" id="UP000190683"/>
    </source>
</evidence>
<gene>
    <name evidence="1" type="ORF">B0681_05630</name>
</gene>
<dbReference type="EMBL" id="MUYV01000006">
    <property type="protein sequence ID" value="OOS24938.1"/>
    <property type="molecule type" value="Genomic_DNA"/>
</dbReference>
<dbReference type="InterPro" id="IPR009097">
    <property type="entry name" value="Cyclic_Pdiesterase"/>
</dbReference>
<accession>A0A1T0CRD7</accession>
<dbReference type="Gene3D" id="3.90.1140.10">
    <property type="entry name" value="Cyclic phosphodiesterase"/>
    <property type="match status" value="1"/>
</dbReference>
<proteinExistence type="predicted"/>
<dbReference type="STRING" id="573983.B0681_05630"/>
<evidence type="ECO:0008006" key="3">
    <source>
        <dbReference type="Google" id="ProtNLM"/>
    </source>
</evidence>
<evidence type="ECO:0000313" key="1">
    <source>
        <dbReference type="EMBL" id="OOS24938.1"/>
    </source>
</evidence>
<reference evidence="1 2" key="1">
    <citation type="submission" date="2017-02" db="EMBL/GenBank/DDBJ databases">
        <title>Draft genome sequence of Moraxella porci CCUG 54912T type strain.</title>
        <authorList>
            <person name="Salva-Serra F."/>
            <person name="Engstrom-Jakobsson H."/>
            <person name="Thorell K."/>
            <person name="Jaen-Luchoro D."/>
            <person name="Gonzales-Siles L."/>
            <person name="Karlsson R."/>
            <person name="Yazdan S."/>
            <person name="Boulund F."/>
            <person name="Johnning A."/>
            <person name="Engstrand L."/>
            <person name="Kristiansson E."/>
            <person name="Moore E."/>
        </authorList>
    </citation>
    <scope>NUCLEOTIDE SEQUENCE [LARGE SCALE GENOMIC DNA]</scope>
    <source>
        <strain evidence="1 2">CCUG 54912</strain>
    </source>
</reference>
<protein>
    <recommendedName>
        <fullName evidence="3">2'-5' RNA ligase</fullName>
    </recommendedName>
</protein>
<dbReference type="SUPFAM" id="SSF55144">
    <property type="entry name" value="LigT-like"/>
    <property type="match status" value="1"/>
</dbReference>
<comment type="caution">
    <text evidence="1">The sequence shown here is derived from an EMBL/GenBank/DDBJ whole genome shotgun (WGS) entry which is preliminary data.</text>
</comment>